<proteinExistence type="predicted"/>
<dbReference type="PIRSF" id="PIRSF000075">
    <property type="entry name" value="Desulforedoxin"/>
    <property type="match status" value="1"/>
</dbReference>
<keyword evidence="4 5" id="KW-0408">Iron</keyword>
<accession>A0A532V825</accession>
<name>A0A532V825_UNCT6</name>
<dbReference type="InterPro" id="IPR004462">
    <property type="entry name" value="Desulfoferrodoxin_N"/>
</dbReference>
<keyword evidence="2 5" id="KW-0479">Metal-binding</keyword>
<sequence>MAEEGKIYVCNICGQEVKVTKAGAGTLVCCGQDMEPKEAP</sequence>
<feature type="binding site" evidence="5">
    <location>
        <position position="13"/>
    </location>
    <ligand>
        <name>Fe cation</name>
        <dbReference type="ChEBI" id="CHEBI:24875"/>
    </ligand>
</feature>
<dbReference type="Pfam" id="PF06397">
    <property type="entry name" value="Desulfoferrod_N"/>
    <property type="match status" value="1"/>
</dbReference>
<dbReference type="EMBL" id="NJBO01000006">
    <property type="protein sequence ID" value="TKJ43127.1"/>
    <property type="molecule type" value="Genomic_DNA"/>
</dbReference>
<evidence type="ECO:0000256" key="3">
    <source>
        <dbReference type="ARBA" id="ARBA00022982"/>
    </source>
</evidence>
<evidence type="ECO:0000259" key="6">
    <source>
        <dbReference type="Pfam" id="PF06397"/>
    </source>
</evidence>
<dbReference type="AlphaFoldDB" id="A0A532V825"/>
<keyword evidence="1" id="KW-0813">Transport</keyword>
<evidence type="ECO:0000313" key="7">
    <source>
        <dbReference type="EMBL" id="TKJ43127.1"/>
    </source>
</evidence>
<comment type="cofactor">
    <cofactor evidence="5">
        <name>Fe cation</name>
        <dbReference type="ChEBI" id="CHEBI:24875"/>
    </cofactor>
    <text evidence="5">Binds 2 irons ions per subunit via 4 cysteine residues per iron.</text>
</comment>
<dbReference type="NCBIfam" id="TIGR00319">
    <property type="entry name" value="desulf_FeS4"/>
    <property type="match status" value="1"/>
</dbReference>
<dbReference type="GO" id="GO:0005506">
    <property type="term" value="F:iron ion binding"/>
    <property type="evidence" value="ECO:0007669"/>
    <property type="project" value="InterPro"/>
</dbReference>
<evidence type="ECO:0000256" key="1">
    <source>
        <dbReference type="ARBA" id="ARBA00022448"/>
    </source>
</evidence>
<evidence type="ECO:0000313" key="8">
    <source>
        <dbReference type="Proteomes" id="UP000317778"/>
    </source>
</evidence>
<dbReference type="Gene3D" id="2.20.28.100">
    <property type="entry name" value="Desulphoferrodoxin, N-terminal domain"/>
    <property type="match status" value="1"/>
</dbReference>
<comment type="caution">
    <text evidence="7">The sequence shown here is derived from an EMBL/GenBank/DDBJ whole genome shotgun (WGS) entry which is preliminary data.</text>
</comment>
<dbReference type="SUPFAM" id="SSF57802">
    <property type="entry name" value="Rubredoxin-like"/>
    <property type="match status" value="1"/>
</dbReference>
<reference evidence="7 8" key="1">
    <citation type="submission" date="2017-06" db="EMBL/GenBank/DDBJ databases">
        <title>Novel microbial phyla capable of carbon fixation and sulfur reduction in deep-sea sediments.</title>
        <authorList>
            <person name="Huang J."/>
            <person name="Baker B."/>
            <person name="Wang Y."/>
        </authorList>
    </citation>
    <scope>NUCLEOTIDE SEQUENCE [LARGE SCALE GENOMIC DNA]</scope>
    <source>
        <strain evidence="7">B3_TA06</strain>
    </source>
</reference>
<evidence type="ECO:0000256" key="5">
    <source>
        <dbReference type="PIRSR" id="PIRSR000075-1"/>
    </source>
</evidence>
<evidence type="ECO:0000256" key="4">
    <source>
        <dbReference type="ARBA" id="ARBA00023004"/>
    </source>
</evidence>
<organism evidence="7 8">
    <name type="scientific">candidate division TA06 bacterium B3_TA06</name>
    <dbReference type="NCBI Taxonomy" id="2012487"/>
    <lineage>
        <taxon>Bacteria</taxon>
        <taxon>Bacteria division TA06</taxon>
    </lineage>
</organism>
<dbReference type="InterPro" id="IPR038094">
    <property type="entry name" value="Desulfoferrodoxin_N_sf"/>
</dbReference>
<feature type="binding site" evidence="5">
    <location>
        <position position="29"/>
    </location>
    <ligand>
        <name>Fe cation</name>
        <dbReference type="ChEBI" id="CHEBI:24875"/>
    </ligand>
</feature>
<gene>
    <name evidence="7" type="ORF">CEE36_05095</name>
</gene>
<evidence type="ECO:0000256" key="2">
    <source>
        <dbReference type="ARBA" id="ARBA00022723"/>
    </source>
</evidence>
<feature type="binding site" evidence="5">
    <location>
        <position position="10"/>
    </location>
    <ligand>
        <name>Fe cation</name>
        <dbReference type="ChEBI" id="CHEBI:24875"/>
    </ligand>
</feature>
<dbReference type="InterPro" id="IPR012002">
    <property type="entry name" value="Desulforedoxin"/>
</dbReference>
<feature type="domain" description="Desulfoferrodoxin N-terminal" evidence="6">
    <location>
        <begin position="2"/>
        <end position="35"/>
    </location>
</feature>
<protein>
    <submittedName>
        <fullName evidence="7">Desulfoferrodoxin</fullName>
    </submittedName>
</protein>
<feature type="binding site" evidence="5">
    <location>
        <position position="30"/>
    </location>
    <ligand>
        <name>Fe cation</name>
        <dbReference type="ChEBI" id="CHEBI:24875"/>
    </ligand>
</feature>
<dbReference type="Proteomes" id="UP000317778">
    <property type="component" value="Unassembled WGS sequence"/>
</dbReference>
<keyword evidence="3" id="KW-0249">Electron transport</keyword>